<dbReference type="EMBL" id="PDNV01000005">
    <property type="protein sequence ID" value="PLC54232.1"/>
    <property type="molecule type" value="Genomic_DNA"/>
</dbReference>
<dbReference type="PROSITE" id="PS00211">
    <property type="entry name" value="ABC_TRANSPORTER_1"/>
    <property type="match status" value="1"/>
</dbReference>
<keyword evidence="7" id="KW-1185">Reference proteome</keyword>
<evidence type="ECO:0000313" key="7">
    <source>
        <dbReference type="Proteomes" id="UP000234328"/>
    </source>
</evidence>
<gene>
    <name evidence="6" type="ORF">CR155_08935</name>
</gene>
<accession>A0A2N4UGT2</accession>
<sequence length="302" mass="32903">MTEFHVSLSGVTKDYGKQRAVNNMDLTLRAGECVALAGHNGAGKSTLIKLILGLIRPSSGKVMLLGHEASSSTAVRMRRNVGYLPETVALHPSLTGAETLAFYARLKRQPVSANTALLVRVGIAQAAQRRVGAYSKGMRQRLALAQALLGTPKVLLFDEPTTGLDPASRLMFYEIVRELRNGGSTVLLSTHALSELDGHTDRIVVMKNGSKIADGSMSQLRHTADLPIRIRLKLAQNASPAGLLPDAWQRIDESKFELACTERSKVEAIRSIGALNMAIDDIEIHTPSLDDMYAHFLRREDL</sequence>
<dbReference type="Pfam" id="PF00005">
    <property type="entry name" value="ABC_tran"/>
    <property type="match status" value="1"/>
</dbReference>
<evidence type="ECO:0000256" key="3">
    <source>
        <dbReference type="ARBA" id="ARBA00022741"/>
    </source>
</evidence>
<dbReference type="InterPro" id="IPR017871">
    <property type="entry name" value="ABC_transporter-like_CS"/>
</dbReference>
<keyword evidence="4 6" id="KW-0067">ATP-binding</keyword>
<dbReference type="InterPro" id="IPR051782">
    <property type="entry name" value="ABC_Transporter_VariousFunc"/>
</dbReference>
<dbReference type="RefSeq" id="WP_102069670.1">
    <property type="nucleotide sequence ID" value="NZ_PDNV01000005.1"/>
</dbReference>
<dbReference type="Proteomes" id="UP000234328">
    <property type="component" value="Unassembled WGS sequence"/>
</dbReference>
<comment type="caution">
    <text evidence="6">The sequence shown here is derived from an EMBL/GenBank/DDBJ whole genome shotgun (WGS) entry which is preliminary data.</text>
</comment>
<dbReference type="GO" id="GO:0005524">
    <property type="term" value="F:ATP binding"/>
    <property type="evidence" value="ECO:0007669"/>
    <property type="project" value="UniProtKB-KW"/>
</dbReference>
<name>A0A2N4UGT2_9BURK</name>
<evidence type="ECO:0000313" key="6">
    <source>
        <dbReference type="EMBL" id="PLC54232.1"/>
    </source>
</evidence>
<dbReference type="SUPFAM" id="SSF52540">
    <property type="entry name" value="P-loop containing nucleoside triphosphate hydrolases"/>
    <property type="match status" value="1"/>
</dbReference>
<organism evidence="6 7">
    <name type="scientific">Pollutimonas nitritireducens</name>
    <dbReference type="NCBI Taxonomy" id="2045209"/>
    <lineage>
        <taxon>Bacteria</taxon>
        <taxon>Pseudomonadati</taxon>
        <taxon>Pseudomonadota</taxon>
        <taxon>Betaproteobacteria</taxon>
        <taxon>Burkholderiales</taxon>
        <taxon>Alcaligenaceae</taxon>
        <taxon>Pollutimonas</taxon>
    </lineage>
</organism>
<keyword evidence="1" id="KW-0813">Transport</keyword>
<dbReference type="PANTHER" id="PTHR42939:SF1">
    <property type="entry name" value="ABC TRANSPORTER ATP-BINDING PROTEIN ALBC-RELATED"/>
    <property type="match status" value="1"/>
</dbReference>
<dbReference type="SMART" id="SM00382">
    <property type="entry name" value="AAA"/>
    <property type="match status" value="1"/>
</dbReference>
<keyword evidence="3" id="KW-0547">Nucleotide-binding</keyword>
<keyword evidence="2" id="KW-1003">Cell membrane</keyword>
<keyword evidence="2" id="KW-0472">Membrane</keyword>
<dbReference type="Gene3D" id="3.40.50.300">
    <property type="entry name" value="P-loop containing nucleotide triphosphate hydrolases"/>
    <property type="match status" value="1"/>
</dbReference>
<evidence type="ECO:0000256" key="1">
    <source>
        <dbReference type="ARBA" id="ARBA00022448"/>
    </source>
</evidence>
<proteinExistence type="predicted"/>
<dbReference type="InterPro" id="IPR027417">
    <property type="entry name" value="P-loop_NTPase"/>
</dbReference>
<dbReference type="GO" id="GO:0016887">
    <property type="term" value="F:ATP hydrolysis activity"/>
    <property type="evidence" value="ECO:0007669"/>
    <property type="project" value="InterPro"/>
</dbReference>
<dbReference type="PANTHER" id="PTHR42939">
    <property type="entry name" value="ABC TRANSPORTER ATP-BINDING PROTEIN ALBC-RELATED"/>
    <property type="match status" value="1"/>
</dbReference>
<dbReference type="PROSITE" id="PS50893">
    <property type="entry name" value="ABC_TRANSPORTER_2"/>
    <property type="match status" value="1"/>
</dbReference>
<feature type="domain" description="ABC transporter" evidence="5">
    <location>
        <begin position="6"/>
        <end position="233"/>
    </location>
</feature>
<evidence type="ECO:0000256" key="4">
    <source>
        <dbReference type="ARBA" id="ARBA00022840"/>
    </source>
</evidence>
<protein>
    <submittedName>
        <fullName evidence="6">ABC transporter ATP-binding protein</fullName>
    </submittedName>
</protein>
<dbReference type="InterPro" id="IPR003593">
    <property type="entry name" value="AAA+_ATPase"/>
</dbReference>
<dbReference type="CDD" id="cd03230">
    <property type="entry name" value="ABC_DR_subfamily_A"/>
    <property type="match status" value="1"/>
</dbReference>
<reference evidence="6 7" key="1">
    <citation type="submission" date="2017-10" db="EMBL/GenBank/DDBJ databases">
        <title>Two draft genome sequences of Pusillimonas sp. strains isolated from a nitrate- and radionuclide-contaminated groundwater in Russia.</title>
        <authorList>
            <person name="Grouzdev D.S."/>
            <person name="Tourova T.P."/>
            <person name="Goeva M.A."/>
            <person name="Babich T.L."/>
            <person name="Sokolova D.S."/>
            <person name="Abdullin R."/>
            <person name="Poltaraus A.B."/>
            <person name="Toshchakov S.V."/>
            <person name="Nazina T.N."/>
        </authorList>
    </citation>
    <scope>NUCLEOTIDE SEQUENCE [LARGE SCALE GENOMIC DNA]</scope>
    <source>
        <strain evidence="6 7">JR1/69-2-13</strain>
    </source>
</reference>
<dbReference type="AlphaFoldDB" id="A0A2N4UGT2"/>
<dbReference type="OrthoDB" id="9804819at2"/>
<evidence type="ECO:0000256" key="2">
    <source>
        <dbReference type="ARBA" id="ARBA00022475"/>
    </source>
</evidence>
<dbReference type="InterPro" id="IPR003439">
    <property type="entry name" value="ABC_transporter-like_ATP-bd"/>
</dbReference>
<evidence type="ECO:0000259" key="5">
    <source>
        <dbReference type="PROSITE" id="PS50893"/>
    </source>
</evidence>